<dbReference type="Proteomes" id="UP000254572">
    <property type="component" value="Unassembled WGS sequence"/>
</dbReference>
<protein>
    <submittedName>
        <fullName evidence="6">D-malate degradation protein R</fullName>
    </submittedName>
</protein>
<dbReference type="InterPro" id="IPR000847">
    <property type="entry name" value="LysR_HTH_N"/>
</dbReference>
<dbReference type="GO" id="GO:0006351">
    <property type="term" value="P:DNA-templated transcription"/>
    <property type="evidence" value="ECO:0007669"/>
    <property type="project" value="TreeGrafter"/>
</dbReference>
<evidence type="ECO:0000256" key="1">
    <source>
        <dbReference type="ARBA" id="ARBA00009437"/>
    </source>
</evidence>
<dbReference type="AlphaFoldDB" id="A0A381E9V9"/>
<keyword evidence="7" id="KW-1185">Reference proteome</keyword>
<gene>
    <name evidence="6" type="primary">dmlR_4</name>
    <name evidence="6" type="ORF">NCTC13294_01536</name>
</gene>
<dbReference type="Gene3D" id="3.40.190.290">
    <property type="match status" value="1"/>
</dbReference>
<evidence type="ECO:0000256" key="3">
    <source>
        <dbReference type="ARBA" id="ARBA00023125"/>
    </source>
</evidence>
<accession>A0A381E9V9</accession>
<dbReference type="InterPro" id="IPR036390">
    <property type="entry name" value="WH_DNA-bd_sf"/>
</dbReference>
<dbReference type="InterPro" id="IPR005119">
    <property type="entry name" value="LysR_subst-bd"/>
</dbReference>
<comment type="similarity">
    <text evidence="1">Belongs to the LysR transcriptional regulatory family.</text>
</comment>
<evidence type="ECO:0000313" key="6">
    <source>
        <dbReference type="EMBL" id="SUX23492.1"/>
    </source>
</evidence>
<dbReference type="RefSeq" id="WP_115611791.1">
    <property type="nucleotide sequence ID" value="NZ_JBHLZC010000004.1"/>
</dbReference>
<reference evidence="6 7" key="1">
    <citation type="submission" date="2018-06" db="EMBL/GenBank/DDBJ databases">
        <authorList>
            <consortium name="Pathogen Informatics"/>
            <person name="Doyle S."/>
        </authorList>
    </citation>
    <scope>NUCLEOTIDE SEQUENCE [LARGE SCALE GENOMIC DNA]</scope>
    <source>
        <strain evidence="6 7">NCTC13294</strain>
    </source>
</reference>
<keyword evidence="4" id="KW-0804">Transcription</keyword>
<organism evidence="6 7">
    <name type="scientific">Cardiobacterium valvarum</name>
    <dbReference type="NCBI Taxonomy" id="194702"/>
    <lineage>
        <taxon>Bacteria</taxon>
        <taxon>Pseudomonadati</taxon>
        <taxon>Pseudomonadota</taxon>
        <taxon>Gammaproteobacteria</taxon>
        <taxon>Cardiobacteriales</taxon>
        <taxon>Cardiobacteriaceae</taxon>
        <taxon>Cardiobacterium</taxon>
    </lineage>
</organism>
<dbReference type="FunFam" id="1.10.10.10:FF:000001">
    <property type="entry name" value="LysR family transcriptional regulator"/>
    <property type="match status" value="1"/>
</dbReference>
<dbReference type="EMBL" id="UFUW01000001">
    <property type="protein sequence ID" value="SUX23492.1"/>
    <property type="molecule type" value="Genomic_DNA"/>
</dbReference>
<dbReference type="Gene3D" id="1.10.10.10">
    <property type="entry name" value="Winged helix-like DNA-binding domain superfamily/Winged helix DNA-binding domain"/>
    <property type="match status" value="1"/>
</dbReference>
<dbReference type="PANTHER" id="PTHR30537">
    <property type="entry name" value="HTH-TYPE TRANSCRIPTIONAL REGULATOR"/>
    <property type="match status" value="1"/>
</dbReference>
<keyword evidence="3" id="KW-0238">DNA-binding</keyword>
<name>A0A381E9V9_9GAMM</name>
<dbReference type="SUPFAM" id="SSF46785">
    <property type="entry name" value="Winged helix' DNA-binding domain"/>
    <property type="match status" value="1"/>
</dbReference>
<dbReference type="InterPro" id="IPR058163">
    <property type="entry name" value="LysR-type_TF_proteobact-type"/>
</dbReference>
<dbReference type="PROSITE" id="PS50931">
    <property type="entry name" value="HTH_LYSR"/>
    <property type="match status" value="1"/>
</dbReference>
<evidence type="ECO:0000256" key="4">
    <source>
        <dbReference type="ARBA" id="ARBA00023163"/>
    </source>
</evidence>
<dbReference type="Pfam" id="PF00126">
    <property type="entry name" value="HTH_1"/>
    <property type="match status" value="1"/>
</dbReference>
<evidence type="ECO:0000259" key="5">
    <source>
        <dbReference type="PROSITE" id="PS50931"/>
    </source>
</evidence>
<dbReference type="InterPro" id="IPR036388">
    <property type="entry name" value="WH-like_DNA-bd_sf"/>
</dbReference>
<feature type="domain" description="HTH lysR-type" evidence="5">
    <location>
        <begin position="1"/>
        <end position="59"/>
    </location>
</feature>
<sequence length="312" mass="35073">MDKLNALKYFCTAADTLQFRETAQRLSVSPQVVTRVIAELEDYLGETLFVRNTRNVQLTDFGARFLPEAQQLLAESERLFTAARTRTPADEMRGTVRITLPFLPENDAIIAALFARCAEYPDLQPDWRVNAARLNNVENQIDIGLRIGSEPESWMVVRHLGYTRERLVAAPSLVEKLGPPADLDDLLARYPTGSQININTGRSWGWPISNTVQVMPKNPRFVCDDAYSELAAVLAGAICTLIGDSYCRPHLVAGRLVELLPELERYRWPVFLYRPQRSITSPRVLAVFDWLTDIIGGMYGGNNAAGRTRLSF</sequence>
<dbReference type="SUPFAM" id="SSF53850">
    <property type="entry name" value="Periplasmic binding protein-like II"/>
    <property type="match status" value="1"/>
</dbReference>
<evidence type="ECO:0000313" key="7">
    <source>
        <dbReference type="Proteomes" id="UP000254572"/>
    </source>
</evidence>
<dbReference type="Pfam" id="PF03466">
    <property type="entry name" value="LysR_substrate"/>
    <property type="match status" value="1"/>
</dbReference>
<keyword evidence="2" id="KW-0805">Transcription regulation</keyword>
<dbReference type="OrthoDB" id="5526340at2"/>
<dbReference type="GO" id="GO:0003700">
    <property type="term" value="F:DNA-binding transcription factor activity"/>
    <property type="evidence" value="ECO:0007669"/>
    <property type="project" value="InterPro"/>
</dbReference>
<evidence type="ECO:0000256" key="2">
    <source>
        <dbReference type="ARBA" id="ARBA00023015"/>
    </source>
</evidence>
<dbReference type="PANTHER" id="PTHR30537:SF72">
    <property type="entry name" value="LYSR FAMILY TRANSCRIPTIONAL REGULATOR"/>
    <property type="match status" value="1"/>
</dbReference>
<dbReference type="GO" id="GO:0043565">
    <property type="term" value="F:sequence-specific DNA binding"/>
    <property type="evidence" value="ECO:0007669"/>
    <property type="project" value="TreeGrafter"/>
</dbReference>
<proteinExistence type="inferred from homology"/>
<dbReference type="CDD" id="cd08422">
    <property type="entry name" value="PBP2_CrgA_like"/>
    <property type="match status" value="1"/>
</dbReference>